<dbReference type="Proteomes" id="UP001494902">
    <property type="component" value="Unassembled WGS sequence"/>
</dbReference>
<dbReference type="InterPro" id="IPR037165">
    <property type="entry name" value="AldOxase/xan_DH_Mopterin-bd_sf"/>
</dbReference>
<dbReference type="SUPFAM" id="SSF54665">
    <property type="entry name" value="CO dehydrogenase molybdoprotein N-domain-like"/>
    <property type="match status" value="1"/>
</dbReference>
<dbReference type="Gene3D" id="3.30.365.10">
    <property type="entry name" value="Aldehyde oxidase/xanthine dehydrogenase, molybdopterin binding domain"/>
    <property type="match status" value="4"/>
</dbReference>
<dbReference type="Gene3D" id="3.90.1170.50">
    <property type="entry name" value="Aldehyde oxidase/xanthine dehydrogenase, a/b hammerhead"/>
    <property type="match status" value="1"/>
</dbReference>
<dbReference type="Pfam" id="PF20256">
    <property type="entry name" value="MoCoBD_2"/>
    <property type="match status" value="2"/>
</dbReference>
<accession>A0ABV1K414</accession>
<evidence type="ECO:0000313" key="5">
    <source>
        <dbReference type="Proteomes" id="UP001494902"/>
    </source>
</evidence>
<feature type="domain" description="Aldehyde oxidase/xanthine dehydrogenase a/b hammerhead" evidence="3">
    <location>
        <begin position="23"/>
        <end position="127"/>
    </location>
</feature>
<sequence>MTLVEPRAMGTALPRIEGPAKVTGTAHYAFEQFVDDPLYLAGVVSSIARGRVRAIDTSVAEALPGVVAVLTAESAPRLAPDAGAEQAVLQSDAVHYRGEYVAAVVAESPETAREAADAVVVSYEAEPSSTVLDPDSPEAYTPEIVVMFPPDTVAGDPDAALVASPVRTRATYTTSGNHHHPMEPHASIARWDGDRVVVFESTQSVWETRRGIAGLFALSEDAVTVVSPHVGGGFGTKGGMHANSVLTVLAARAVPGRPVKLALTRREMTDTTGYRPGTVQHVELGADTDGRLRAITHDAVEQTARMAEFGEPTAVYSRHLYAAPHRRTTHRLVPLDRSVPTFMRAPGEAPGSFAAESAMDELAHELGIDPIELRIRNEPDVDPDSGLPFSTRNLVACLRRGAERFGWADRDATPRARLVDGWWHGTGVAASFFPAFTMPGSAASIRYDQDPDRFRVDIAAADIGQGARTALTQIAADALGVPASRVDLNLGDTGLPHATVAGGSAGTASWGTAIVDAADRFRDKWGDDPDDAAEAEGVAQANPDAAAYAMGAYGAHFVEVAVHADTGEIRVPRMLGVFAAGRIVNPLTARSQFLGGMVWGLSMALHEESVVDPGVGHVVNGDLAGYHFAAHADVGDIDAEWIEEQDPHVNPMGTKGIGEIGIVGAAAAVANAAHHATGVRVRSLPITLDDFLGS</sequence>
<dbReference type="RefSeq" id="WP_349296277.1">
    <property type="nucleotide sequence ID" value="NZ_JBEDNQ010000001.1"/>
</dbReference>
<reference evidence="4 5" key="1">
    <citation type="submission" date="2024-03" db="EMBL/GenBank/DDBJ databases">
        <title>Draft genome sequence of Pseudonocardia nematodicida JCM 31783.</title>
        <authorList>
            <person name="Butdee W."/>
            <person name="Duangmal K."/>
        </authorList>
    </citation>
    <scope>NUCLEOTIDE SEQUENCE [LARGE SCALE GENOMIC DNA]</scope>
    <source>
        <strain evidence="4 5">JCM 31783</strain>
    </source>
</reference>
<keyword evidence="1" id="KW-0500">Molybdenum</keyword>
<evidence type="ECO:0000259" key="3">
    <source>
        <dbReference type="SMART" id="SM01008"/>
    </source>
</evidence>
<keyword evidence="5" id="KW-1185">Reference proteome</keyword>
<dbReference type="Pfam" id="PF01315">
    <property type="entry name" value="Ald_Xan_dh_C"/>
    <property type="match status" value="1"/>
</dbReference>
<dbReference type="InterPro" id="IPR008274">
    <property type="entry name" value="AldOxase/xan_DH_MoCoBD1"/>
</dbReference>
<dbReference type="InterPro" id="IPR000674">
    <property type="entry name" value="Ald_Oxase/Xan_DH_a/b"/>
</dbReference>
<dbReference type="InterPro" id="IPR046867">
    <property type="entry name" value="AldOxase/xan_DH_MoCoBD2"/>
</dbReference>
<dbReference type="InterPro" id="IPR016208">
    <property type="entry name" value="Ald_Oxase/xanthine_DH-like"/>
</dbReference>
<name>A0ABV1K414_9PSEU</name>
<dbReference type="SUPFAM" id="SSF56003">
    <property type="entry name" value="Molybdenum cofactor-binding domain"/>
    <property type="match status" value="1"/>
</dbReference>
<evidence type="ECO:0000313" key="4">
    <source>
        <dbReference type="EMBL" id="MEQ3549189.1"/>
    </source>
</evidence>
<proteinExistence type="predicted"/>
<keyword evidence="2" id="KW-0560">Oxidoreductase</keyword>
<comment type="caution">
    <text evidence="4">The sequence shown here is derived from an EMBL/GenBank/DDBJ whole genome shotgun (WGS) entry which is preliminary data.</text>
</comment>
<dbReference type="InterPro" id="IPR036856">
    <property type="entry name" value="Ald_Oxase/Xan_DH_a/b_sf"/>
</dbReference>
<dbReference type="PANTHER" id="PTHR11908:SF132">
    <property type="entry name" value="ALDEHYDE OXIDASE 1-RELATED"/>
    <property type="match status" value="1"/>
</dbReference>
<evidence type="ECO:0000256" key="2">
    <source>
        <dbReference type="ARBA" id="ARBA00023002"/>
    </source>
</evidence>
<evidence type="ECO:0000256" key="1">
    <source>
        <dbReference type="ARBA" id="ARBA00022505"/>
    </source>
</evidence>
<organism evidence="4 5">
    <name type="scientific">Pseudonocardia nematodicida</name>
    <dbReference type="NCBI Taxonomy" id="1206997"/>
    <lineage>
        <taxon>Bacteria</taxon>
        <taxon>Bacillati</taxon>
        <taxon>Actinomycetota</taxon>
        <taxon>Actinomycetes</taxon>
        <taxon>Pseudonocardiales</taxon>
        <taxon>Pseudonocardiaceae</taxon>
        <taxon>Pseudonocardia</taxon>
    </lineage>
</organism>
<protein>
    <submittedName>
        <fullName evidence="4">Xanthine dehydrogenase family protein molybdopterin-binding subunit</fullName>
    </submittedName>
</protein>
<dbReference type="SMART" id="SM01008">
    <property type="entry name" value="Ald_Xan_dh_C"/>
    <property type="match status" value="1"/>
</dbReference>
<dbReference type="PANTHER" id="PTHR11908">
    <property type="entry name" value="XANTHINE DEHYDROGENASE"/>
    <property type="match status" value="1"/>
</dbReference>
<gene>
    <name evidence="4" type="ORF">WIS52_01795</name>
</gene>
<dbReference type="Pfam" id="PF02738">
    <property type="entry name" value="MoCoBD_1"/>
    <property type="match status" value="1"/>
</dbReference>
<dbReference type="EMBL" id="JBEDNQ010000001">
    <property type="protein sequence ID" value="MEQ3549189.1"/>
    <property type="molecule type" value="Genomic_DNA"/>
</dbReference>